<name>A0A918U3U7_STRCJ</name>
<feature type="transmembrane region" description="Helical" evidence="8">
    <location>
        <begin position="333"/>
        <end position="355"/>
    </location>
</feature>
<keyword evidence="6 8" id="KW-0472">Membrane</keyword>
<evidence type="ECO:0000256" key="4">
    <source>
        <dbReference type="ARBA" id="ARBA00022840"/>
    </source>
</evidence>
<protein>
    <submittedName>
        <fullName evidence="11">Multidrug ABC transporter permease</fullName>
    </submittedName>
</protein>
<dbReference type="GO" id="GO:0005524">
    <property type="term" value="F:ATP binding"/>
    <property type="evidence" value="ECO:0007669"/>
    <property type="project" value="UniProtKB-KW"/>
</dbReference>
<dbReference type="Pfam" id="PF00664">
    <property type="entry name" value="ABC_membrane"/>
    <property type="match status" value="1"/>
</dbReference>
<dbReference type="PROSITE" id="PS00211">
    <property type="entry name" value="ABC_TRANSPORTER_1"/>
    <property type="match status" value="1"/>
</dbReference>
<keyword evidence="2 8" id="KW-0812">Transmembrane</keyword>
<evidence type="ECO:0000256" key="6">
    <source>
        <dbReference type="ARBA" id="ARBA00023136"/>
    </source>
</evidence>
<evidence type="ECO:0000256" key="5">
    <source>
        <dbReference type="ARBA" id="ARBA00022989"/>
    </source>
</evidence>
<keyword evidence="4" id="KW-0067">ATP-binding</keyword>
<dbReference type="GO" id="GO:0034040">
    <property type="term" value="F:ATPase-coupled lipid transmembrane transporter activity"/>
    <property type="evidence" value="ECO:0007669"/>
    <property type="project" value="TreeGrafter"/>
</dbReference>
<keyword evidence="3" id="KW-0547">Nucleotide-binding</keyword>
<dbReference type="AlphaFoldDB" id="A0A918U3U7"/>
<evidence type="ECO:0000256" key="3">
    <source>
        <dbReference type="ARBA" id="ARBA00022741"/>
    </source>
</evidence>
<dbReference type="GO" id="GO:0140359">
    <property type="term" value="F:ABC-type transporter activity"/>
    <property type="evidence" value="ECO:0007669"/>
    <property type="project" value="InterPro"/>
</dbReference>
<feature type="transmembrane region" description="Helical" evidence="8">
    <location>
        <begin position="210"/>
        <end position="228"/>
    </location>
</feature>
<dbReference type="PROSITE" id="PS50929">
    <property type="entry name" value="ABC_TM1F"/>
    <property type="match status" value="1"/>
</dbReference>
<evidence type="ECO:0000256" key="1">
    <source>
        <dbReference type="ARBA" id="ARBA00004651"/>
    </source>
</evidence>
<dbReference type="SUPFAM" id="SSF52540">
    <property type="entry name" value="P-loop containing nucleoside triphosphate hydrolases"/>
    <property type="match status" value="1"/>
</dbReference>
<dbReference type="GO" id="GO:0016887">
    <property type="term" value="F:ATP hydrolysis activity"/>
    <property type="evidence" value="ECO:0007669"/>
    <property type="project" value="InterPro"/>
</dbReference>
<evidence type="ECO:0000259" key="9">
    <source>
        <dbReference type="PROSITE" id="PS50893"/>
    </source>
</evidence>
<evidence type="ECO:0000256" key="2">
    <source>
        <dbReference type="ARBA" id="ARBA00022692"/>
    </source>
</evidence>
<evidence type="ECO:0000313" key="12">
    <source>
        <dbReference type="Proteomes" id="UP000646244"/>
    </source>
</evidence>
<dbReference type="SMART" id="SM00382">
    <property type="entry name" value="AAA"/>
    <property type="match status" value="1"/>
</dbReference>
<keyword evidence="5 8" id="KW-1133">Transmembrane helix</keyword>
<feature type="domain" description="ABC transmembrane type-1" evidence="10">
    <location>
        <begin position="74"/>
        <end position="359"/>
    </location>
</feature>
<dbReference type="PROSITE" id="PS50893">
    <property type="entry name" value="ABC_TRANSPORTER_2"/>
    <property type="match status" value="1"/>
</dbReference>
<feature type="domain" description="ABC transporter" evidence="9">
    <location>
        <begin position="393"/>
        <end position="643"/>
    </location>
</feature>
<dbReference type="InterPro" id="IPR027417">
    <property type="entry name" value="P-loop_NTPase"/>
</dbReference>
<feature type="region of interest" description="Disordered" evidence="7">
    <location>
        <begin position="1"/>
        <end position="36"/>
    </location>
</feature>
<dbReference type="Pfam" id="PF00005">
    <property type="entry name" value="ABC_tran"/>
    <property type="match status" value="1"/>
</dbReference>
<dbReference type="InterPro" id="IPR011527">
    <property type="entry name" value="ABC1_TM_dom"/>
</dbReference>
<dbReference type="InterPro" id="IPR003439">
    <property type="entry name" value="ABC_transporter-like_ATP-bd"/>
</dbReference>
<evidence type="ECO:0000256" key="8">
    <source>
        <dbReference type="SAM" id="Phobius"/>
    </source>
</evidence>
<feature type="transmembrane region" description="Helical" evidence="8">
    <location>
        <begin position="73"/>
        <end position="98"/>
    </location>
</feature>
<organism evidence="11 12">
    <name type="scientific">Streptomyces cinnamoneus</name>
    <name type="common">Streptoverticillium cinnamoneum</name>
    <dbReference type="NCBI Taxonomy" id="53446"/>
    <lineage>
        <taxon>Bacteria</taxon>
        <taxon>Bacillati</taxon>
        <taxon>Actinomycetota</taxon>
        <taxon>Actinomycetes</taxon>
        <taxon>Kitasatosporales</taxon>
        <taxon>Streptomycetaceae</taxon>
        <taxon>Streptomyces</taxon>
        <taxon>Streptomyces cinnamoneus group</taxon>
    </lineage>
</organism>
<evidence type="ECO:0000256" key="7">
    <source>
        <dbReference type="SAM" id="MobiDB-lite"/>
    </source>
</evidence>
<dbReference type="InterPro" id="IPR017871">
    <property type="entry name" value="ABC_transporter-like_CS"/>
</dbReference>
<reference evidence="11" key="2">
    <citation type="submission" date="2020-09" db="EMBL/GenBank/DDBJ databases">
        <authorList>
            <person name="Sun Q."/>
            <person name="Ohkuma M."/>
        </authorList>
    </citation>
    <scope>NUCLEOTIDE SEQUENCE</scope>
    <source>
        <strain evidence="11">JCM 4633</strain>
    </source>
</reference>
<reference evidence="11" key="1">
    <citation type="journal article" date="2014" name="Int. J. Syst. Evol. Microbiol.">
        <title>Complete genome sequence of Corynebacterium casei LMG S-19264T (=DSM 44701T), isolated from a smear-ripened cheese.</title>
        <authorList>
            <consortium name="US DOE Joint Genome Institute (JGI-PGF)"/>
            <person name="Walter F."/>
            <person name="Albersmeier A."/>
            <person name="Kalinowski J."/>
            <person name="Ruckert C."/>
        </authorList>
    </citation>
    <scope>NUCLEOTIDE SEQUENCE</scope>
    <source>
        <strain evidence="11">JCM 4633</strain>
    </source>
</reference>
<evidence type="ECO:0000313" key="11">
    <source>
        <dbReference type="EMBL" id="GHC74292.1"/>
    </source>
</evidence>
<feature type="compositionally biased region" description="Pro residues" evidence="7">
    <location>
        <begin position="7"/>
        <end position="25"/>
    </location>
</feature>
<gene>
    <name evidence="11" type="ORF">GCM10010507_62100</name>
</gene>
<feature type="compositionally biased region" description="Low complexity" evidence="7">
    <location>
        <begin position="27"/>
        <end position="36"/>
    </location>
</feature>
<dbReference type="RefSeq" id="WP_190113280.1">
    <property type="nucleotide sequence ID" value="NZ_BMVB01000046.1"/>
</dbReference>
<dbReference type="EMBL" id="BMVB01000046">
    <property type="protein sequence ID" value="GHC74292.1"/>
    <property type="molecule type" value="Genomic_DNA"/>
</dbReference>
<feature type="transmembrane region" description="Helical" evidence="8">
    <location>
        <begin position="110"/>
        <end position="130"/>
    </location>
</feature>
<proteinExistence type="predicted"/>
<dbReference type="Gene3D" id="1.20.1560.10">
    <property type="entry name" value="ABC transporter type 1, transmembrane domain"/>
    <property type="match status" value="1"/>
</dbReference>
<dbReference type="InterPro" id="IPR039421">
    <property type="entry name" value="Type_1_exporter"/>
</dbReference>
<accession>A0A918U3U7</accession>
<dbReference type="GO" id="GO:0005886">
    <property type="term" value="C:plasma membrane"/>
    <property type="evidence" value="ECO:0007669"/>
    <property type="project" value="UniProtKB-SubCell"/>
</dbReference>
<dbReference type="PANTHER" id="PTHR24221">
    <property type="entry name" value="ATP-BINDING CASSETTE SUB-FAMILY B"/>
    <property type="match status" value="1"/>
</dbReference>
<dbReference type="Proteomes" id="UP000646244">
    <property type="component" value="Unassembled WGS sequence"/>
</dbReference>
<dbReference type="InterPro" id="IPR003593">
    <property type="entry name" value="AAA+_ATPase"/>
</dbReference>
<feature type="transmembrane region" description="Helical" evidence="8">
    <location>
        <begin position="300"/>
        <end position="321"/>
    </location>
</feature>
<dbReference type="InterPro" id="IPR036640">
    <property type="entry name" value="ABC1_TM_sf"/>
</dbReference>
<comment type="subcellular location">
    <subcellularLocation>
        <location evidence="1">Cell membrane</location>
        <topology evidence="1">Multi-pass membrane protein</topology>
    </subcellularLocation>
</comment>
<evidence type="ECO:0000259" key="10">
    <source>
        <dbReference type="PROSITE" id="PS50929"/>
    </source>
</evidence>
<dbReference type="Gene3D" id="3.40.50.300">
    <property type="entry name" value="P-loop containing nucleotide triphosphate hydrolases"/>
    <property type="match status" value="1"/>
</dbReference>
<dbReference type="PANTHER" id="PTHR24221:SF654">
    <property type="entry name" value="ATP-BINDING CASSETTE SUB-FAMILY B MEMBER 6"/>
    <property type="match status" value="1"/>
</dbReference>
<sequence length="667" mass="70269">MSEQDLPGPPGQSPPGPAPSGPGPGPAGAFAAWGVPGPDEADRAPVHSAGLRAALRRTTAAGALVARAAPGALAAYTVLALAAGALPVVTAWLTKLLLDGLGGGASSARMTGLGAGLAASGLLLGVVPQISRYLRTELDRRVALLAEDRLFTAVEGFTGLGRFENPRFLDRLRLAQSAGGGTPNQAVDGAVGITRATLTIGGFLGSLSVLSPWMTALVLAAAVPTLLSEVTMARRKARTLWDIGPVERRQMFYSELLSSVEAAKEIRLFGIGAFLRERMLTDRRTADAAKRSVDRREAGVQTGLGLLAALVSGGGLLWAVHSAHSGRLSAGDVVMFVAAVAGVQGALTTLAGEVARSHQALLMFDHYLAVTGAGPDLPVPARPVAVPPLTRGIELQDVWFRYSEDHPWVLRGATLHIRHGRALALVGLNGAGKSTLVKLLCRFYDPCRGAILWDGVDIRTVDVAELRRRIGAVFQDYMHYDMTAAENIALGDLTALRDRPRLRAAAERAGIHARLTGLPHGYDTLLSRRFFMEADKNNPETGVVLSGGQRQRLALARGLLRHDCDLMILDEPSAGLDAEAEHEIHTALRQHRGERTSLLISHRLGAIRDADLIAVLEDGRIVEQGSHPALVRSGGRYARLFALQASGYGPETADTSAGTAADAGPAA</sequence>
<comment type="caution">
    <text evidence="11">The sequence shown here is derived from an EMBL/GenBank/DDBJ whole genome shotgun (WGS) entry which is preliminary data.</text>
</comment>
<dbReference type="SUPFAM" id="SSF90123">
    <property type="entry name" value="ABC transporter transmembrane region"/>
    <property type="match status" value="1"/>
</dbReference>